<dbReference type="SMART" id="SM00637">
    <property type="entry name" value="CBD_II"/>
    <property type="match status" value="1"/>
</dbReference>
<dbReference type="GO" id="GO:0004553">
    <property type="term" value="F:hydrolase activity, hydrolyzing O-glycosyl compounds"/>
    <property type="evidence" value="ECO:0007669"/>
    <property type="project" value="InterPro"/>
</dbReference>
<reference evidence="3 4" key="1">
    <citation type="submission" date="2018-02" db="EMBL/GenBank/DDBJ databases">
        <title>Draft genome sequence of Mycobacterium virginiense isolated from mud of a swine farm in Japan.</title>
        <authorList>
            <person name="Ohya K."/>
        </authorList>
    </citation>
    <scope>NUCLEOTIDE SEQUENCE [LARGE SCALE GENOMIC DNA]</scope>
    <source>
        <strain evidence="3 4">GF75</strain>
    </source>
</reference>
<evidence type="ECO:0000313" key="3">
    <source>
        <dbReference type="EMBL" id="PQM50419.1"/>
    </source>
</evidence>
<gene>
    <name evidence="3" type="ORF">C5U48_20460</name>
</gene>
<comment type="caution">
    <text evidence="3">The sequence shown here is derived from an EMBL/GenBank/DDBJ whole genome shotgun (WGS) entry which is preliminary data.</text>
</comment>
<organism evidence="3 4">
    <name type="scientific">Mycolicibacter virginiensis</name>
    <dbReference type="NCBI Taxonomy" id="1795032"/>
    <lineage>
        <taxon>Bacteria</taxon>
        <taxon>Bacillati</taxon>
        <taxon>Actinomycetota</taxon>
        <taxon>Actinomycetes</taxon>
        <taxon>Mycobacteriales</taxon>
        <taxon>Mycobacteriaceae</taxon>
        <taxon>Mycolicibacter</taxon>
    </lineage>
</organism>
<keyword evidence="4" id="KW-1185">Reference proteome</keyword>
<accession>A0A9X7IJN1</accession>
<dbReference type="Pfam" id="PF00553">
    <property type="entry name" value="CBM_2"/>
    <property type="match status" value="1"/>
</dbReference>
<evidence type="ECO:0000313" key="4">
    <source>
        <dbReference type="Proteomes" id="UP000237911"/>
    </source>
</evidence>
<name>A0A9X7IJN1_9MYCO</name>
<dbReference type="SUPFAM" id="SSF49384">
    <property type="entry name" value="Carbohydrate-binding domain"/>
    <property type="match status" value="1"/>
</dbReference>
<feature type="domain" description="CBM2" evidence="2">
    <location>
        <begin position="37"/>
        <end position="146"/>
    </location>
</feature>
<dbReference type="AlphaFoldDB" id="A0A9X7IJN1"/>
<proteinExistence type="predicted"/>
<feature type="signal peptide" evidence="1">
    <location>
        <begin position="1"/>
        <end position="41"/>
    </location>
</feature>
<dbReference type="Gene3D" id="2.60.40.290">
    <property type="match status" value="1"/>
</dbReference>
<feature type="chain" id="PRO_5040953629" description="CBM2 domain-containing protein" evidence="1">
    <location>
        <begin position="42"/>
        <end position="146"/>
    </location>
</feature>
<dbReference type="InterPro" id="IPR012291">
    <property type="entry name" value="CBM2_carb-bd_dom_sf"/>
</dbReference>
<dbReference type="InterPro" id="IPR001919">
    <property type="entry name" value="CBD2"/>
</dbReference>
<keyword evidence="1" id="KW-0732">Signal</keyword>
<evidence type="ECO:0000259" key="2">
    <source>
        <dbReference type="PROSITE" id="PS51173"/>
    </source>
</evidence>
<sequence>MAAMGAVLHSRVKRWCTALHVGLAVAMVAILGFATSAVAHAAAATATLSVTSTWQTGFIARFTITNWSSVPMTDWRLEFDLPANESISHAWNSSVGRSGTHYVLAPANWNRIIAPGGTARGGFRGVVSGTYSPPVNCMLNRQLLCT</sequence>
<dbReference type="EMBL" id="PUEV01000105">
    <property type="protein sequence ID" value="PQM50419.1"/>
    <property type="molecule type" value="Genomic_DNA"/>
</dbReference>
<evidence type="ECO:0000256" key="1">
    <source>
        <dbReference type="SAM" id="SignalP"/>
    </source>
</evidence>
<protein>
    <recommendedName>
        <fullName evidence="2">CBM2 domain-containing protein</fullName>
    </recommendedName>
</protein>
<dbReference type="GO" id="GO:0030247">
    <property type="term" value="F:polysaccharide binding"/>
    <property type="evidence" value="ECO:0007669"/>
    <property type="project" value="UniProtKB-UniRule"/>
</dbReference>
<dbReference type="PROSITE" id="PS51173">
    <property type="entry name" value="CBM2"/>
    <property type="match status" value="1"/>
</dbReference>
<dbReference type="Proteomes" id="UP000237911">
    <property type="component" value="Unassembled WGS sequence"/>
</dbReference>
<dbReference type="InterPro" id="IPR008965">
    <property type="entry name" value="CBM2/CBM3_carb-bd_dom_sf"/>
</dbReference>
<dbReference type="GO" id="GO:0005975">
    <property type="term" value="P:carbohydrate metabolic process"/>
    <property type="evidence" value="ECO:0007669"/>
    <property type="project" value="InterPro"/>
</dbReference>